<evidence type="ECO:0000313" key="2">
    <source>
        <dbReference type="Proteomes" id="UP000177943"/>
    </source>
</evidence>
<comment type="caution">
    <text evidence="1">The sequence shown here is derived from an EMBL/GenBank/DDBJ whole genome shotgun (WGS) entry which is preliminary data.</text>
</comment>
<dbReference type="Proteomes" id="UP000177943">
    <property type="component" value="Unassembled WGS sequence"/>
</dbReference>
<accession>A0A1G2MWS5</accession>
<dbReference type="AlphaFoldDB" id="A0A1G2MWS5"/>
<reference evidence="1 2" key="1">
    <citation type="journal article" date="2016" name="Nat. Commun.">
        <title>Thousands of microbial genomes shed light on interconnected biogeochemical processes in an aquifer system.</title>
        <authorList>
            <person name="Anantharaman K."/>
            <person name="Brown C.T."/>
            <person name="Hug L.A."/>
            <person name="Sharon I."/>
            <person name="Castelle C.J."/>
            <person name="Probst A.J."/>
            <person name="Thomas B.C."/>
            <person name="Singh A."/>
            <person name="Wilkins M.J."/>
            <person name="Karaoz U."/>
            <person name="Brodie E.L."/>
            <person name="Williams K.H."/>
            <person name="Hubbard S.S."/>
            <person name="Banfield J.F."/>
        </authorList>
    </citation>
    <scope>NUCLEOTIDE SEQUENCE [LARGE SCALE GENOMIC DNA]</scope>
</reference>
<name>A0A1G2MWS5_9BACT</name>
<evidence type="ECO:0000313" key="1">
    <source>
        <dbReference type="EMBL" id="OHA27391.1"/>
    </source>
</evidence>
<organism evidence="1 2">
    <name type="scientific">Candidatus Taylorbacteria bacterium RIFCSPHIGHO2_02_FULL_45_35</name>
    <dbReference type="NCBI Taxonomy" id="1802311"/>
    <lineage>
        <taxon>Bacteria</taxon>
        <taxon>Candidatus Tayloriibacteriota</taxon>
    </lineage>
</organism>
<proteinExistence type="predicted"/>
<dbReference type="EMBL" id="MHRP01000013">
    <property type="protein sequence ID" value="OHA27391.1"/>
    <property type="molecule type" value="Genomic_DNA"/>
</dbReference>
<gene>
    <name evidence="1" type="ORF">A3D56_03815</name>
</gene>
<sequence length="130" mass="14823">MSADNGVYILMTMRDNGKREYRVKETWQPGAESITLEPNYPATRPEVNVDAMSSLFSKSKVFTDQKIAEGYAIRMVDAIEERGGICEYGVVKLDHPTVRFPKMTRLKPGADEWQDINDVPDRLLHRTGFI</sequence>
<protein>
    <submittedName>
        <fullName evidence="1">Uncharacterized protein</fullName>
    </submittedName>
</protein>